<dbReference type="RefSeq" id="WP_146335705.1">
    <property type="nucleotide sequence ID" value="NZ_VOFX01000011.1"/>
</dbReference>
<reference evidence="1" key="1">
    <citation type="journal article" date="2020" name="MSphere">
        <title>Role of Horizontal Gene Transfer in the Development of Multidrug Resistance in Haemophilus influenzae.</title>
        <authorList>
            <person name="Hegstad K."/>
            <person name="Mylvaganam H."/>
            <person name="Janice J."/>
            <person name="Josefsen E."/>
            <person name="Sivertsen A."/>
            <person name="Skaare D."/>
        </authorList>
    </citation>
    <scope>NUCLEOTIDE SEQUENCE</scope>
    <source>
        <strain evidence="1">0</strain>
    </source>
</reference>
<proteinExistence type="predicted"/>
<organism evidence="1">
    <name type="scientific">Haemophilus influenzae</name>
    <dbReference type="NCBI Taxonomy" id="727"/>
    <lineage>
        <taxon>Bacteria</taxon>
        <taxon>Pseudomonadati</taxon>
        <taxon>Pseudomonadota</taxon>
        <taxon>Gammaproteobacteria</taxon>
        <taxon>Pasteurellales</taxon>
        <taxon>Pasteurellaceae</taxon>
        <taxon>Haemophilus</taxon>
    </lineage>
</organism>
<name>A0A5B8RNJ8_HAEIF</name>
<evidence type="ECO:0000313" key="1">
    <source>
        <dbReference type="EMBL" id="QEA08808.1"/>
    </source>
</evidence>
<protein>
    <submittedName>
        <fullName evidence="1">Uncharacterized protein</fullName>
    </submittedName>
</protein>
<accession>A0A5B8RNJ8</accession>
<dbReference type="EMBL" id="MN106412">
    <property type="protein sequence ID" value="QEA08808.1"/>
    <property type="molecule type" value="Genomic_DNA"/>
</dbReference>
<dbReference type="AlphaFoldDB" id="A0A5B8RNJ8"/>
<sequence>MPANFNLTGLHNAYHEAIRRDDFTFAFEISMPPGRFIFFMFFAENDKKSKDLLYLYLQNTNRLEEIKLYGSHRNGDFEIYFSNRLEEAIKAELGIVGGGNQPFNLYNFFEELNGNIPQHLPAQAQIATLRQYYPQIRARIPRVVNDEDKIYWMGFMRPQRGVPREQTLRKLYIHTECDHQQIDRLLATMAPYGLTLKWTDDPNRAKNVDFVSMINELNQYKDRNAS</sequence>